<dbReference type="InterPro" id="IPR036388">
    <property type="entry name" value="WH-like_DNA-bd_sf"/>
</dbReference>
<proteinExistence type="predicted"/>
<dbReference type="InterPro" id="IPR022687">
    <property type="entry name" value="HTH_DTXR"/>
</dbReference>
<dbReference type="InterPro" id="IPR036390">
    <property type="entry name" value="WH_DNA-bd_sf"/>
</dbReference>
<dbReference type="Pfam" id="PF01325">
    <property type="entry name" value="Fe_dep_repress"/>
    <property type="match status" value="1"/>
</dbReference>
<name>X1HCD7_9ZZZZ</name>
<dbReference type="EMBL" id="BARU01013979">
    <property type="protein sequence ID" value="GAH42963.1"/>
    <property type="molecule type" value="Genomic_DNA"/>
</dbReference>
<dbReference type="GO" id="GO:0003677">
    <property type="term" value="F:DNA binding"/>
    <property type="evidence" value="ECO:0007669"/>
    <property type="project" value="InterPro"/>
</dbReference>
<accession>X1HCD7</accession>
<reference evidence="2" key="1">
    <citation type="journal article" date="2014" name="Front. Microbiol.">
        <title>High frequency of phylogenetically diverse reductive dehalogenase-homologous genes in deep subseafloor sedimentary metagenomes.</title>
        <authorList>
            <person name="Kawai M."/>
            <person name="Futagami T."/>
            <person name="Toyoda A."/>
            <person name="Takaki Y."/>
            <person name="Nishi S."/>
            <person name="Hori S."/>
            <person name="Arai W."/>
            <person name="Tsubouchi T."/>
            <person name="Morono Y."/>
            <person name="Uchiyama I."/>
            <person name="Ito T."/>
            <person name="Fujiyama A."/>
            <person name="Inagaki F."/>
            <person name="Takami H."/>
        </authorList>
    </citation>
    <scope>NUCLEOTIDE SEQUENCE</scope>
    <source>
        <strain evidence="2">Expedition CK06-06</strain>
    </source>
</reference>
<organism evidence="2">
    <name type="scientific">marine sediment metagenome</name>
    <dbReference type="NCBI Taxonomy" id="412755"/>
    <lineage>
        <taxon>unclassified sequences</taxon>
        <taxon>metagenomes</taxon>
        <taxon>ecological metagenomes</taxon>
    </lineage>
</organism>
<evidence type="ECO:0000313" key="2">
    <source>
        <dbReference type="EMBL" id="GAH42963.1"/>
    </source>
</evidence>
<comment type="caution">
    <text evidence="2">The sequence shown here is derived from an EMBL/GenBank/DDBJ whole genome shotgun (WGS) entry which is preliminary data.</text>
</comment>
<sequence length="134" mass="16092">MLEEIYHKKNIIQVIRDDYNSTNQKFQIFHTPPSIKNPLSINTHITETYEKYLNAIYDLTHQNRIITIANLAHNLDCNRSTVLEILKEKENFFNNFLNKEIGKNRLKIFILTEKGNNYIELIHYLKEYYRKKSS</sequence>
<feature type="non-terminal residue" evidence="2">
    <location>
        <position position="134"/>
    </location>
</feature>
<evidence type="ECO:0000259" key="1">
    <source>
        <dbReference type="Pfam" id="PF01325"/>
    </source>
</evidence>
<dbReference type="Gene3D" id="1.10.10.10">
    <property type="entry name" value="Winged helix-like DNA-binding domain superfamily/Winged helix DNA-binding domain"/>
    <property type="match status" value="1"/>
</dbReference>
<protein>
    <recommendedName>
        <fullName evidence="1">HTH dtxR-type domain-containing protein</fullName>
    </recommendedName>
</protein>
<dbReference type="SUPFAM" id="SSF46785">
    <property type="entry name" value="Winged helix' DNA-binding domain"/>
    <property type="match status" value="1"/>
</dbReference>
<feature type="domain" description="HTH dtxR-type" evidence="1">
    <location>
        <begin position="45"/>
        <end position="87"/>
    </location>
</feature>
<dbReference type="AlphaFoldDB" id="X1HCD7"/>
<gene>
    <name evidence="2" type="ORF">S03H2_24931</name>
</gene>